<dbReference type="InterPro" id="IPR002187">
    <property type="entry name" value="N-reg_PII"/>
</dbReference>
<proteinExistence type="predicted"/>
<dbReference type="GO" id="GO:0046872">
    <property type="term" value="F:metal ion binding"/>
    <property type="evidence" value="ECO:0007669"/>
    <property type="project" value="InterPro"/>
</dbReference>
<sequence length="122" mass="13614">MLKCSFHIPKMDCPSEEAHIRMKLERLSHIKNLVFDIENITLSSAEGTGKLQDEKAFVSQIFSVTDSEIAKLENVAENKDVDTICTIICEYGCTLNPDDGLIYISDIEKGYRVKTGLGNGEK</sequence>
<dbReference type="InterPro" id="IPR011322">
    <property type="entry name" value="N-reg_PII-like_a/b"/>
</dbReference>
<dbReference type="OrthoDB" id="9802729at2"/>
<protein>
    <submittedName>
        <fullName evidence="1">Nitrogen regulatory protein P-II family</fullName>
    </submittedName>
</protein>
<dbReference type="GO" id="GO:0006808">
    <property type="term" value="P:regulation of nitrogen utilization"/>
    <property type="evidence" value="ECO:0007669"/>
    <property type="project" value="InterPro"/>
</dbReference>
<evidence type="ECO:0000313" key="2">
    <source>
        <dbReference type="Proteomes" id="UP000251835"/>
    </source>
</evidence>
<comment type="caution">
    <text evidence="1">The sequence shown here is derived from an EMBL/GenBank/DDBJ whole genome shotgun (WGS) entry which is preliminary data.</text>
</comment>
<accession>A0A7L4UMG0</accession>
<gene>
    <name evidence="1" type="ORF">C7377_1439</name>
</gene>
<reference evidence="1 2" key="1">
    <citation type="submission" date="2018-05" db="EMBL/GenBank/DDBJ databases">
        <title>Genomic Encyclopedia of Type Strains, Phase IV (KMG-IV): sequencing the most valuable type-strain genomes for metagenomic binning, comparative biology and taxonomic classification.</title>
        <authorList>
            <person name="Goeker M."/>
        </authorList>
    </citation>
    <scope>NUCLEOTIDE SEQUENCE [LARGE SCALE GENOMIC DNA]</scope>
    <source>
        <strain evidence="1 2">DSM 28579</strain>
    </source>
</reference>
<evidence type="ECO:0000313" key="1">
    <source>
        <dbReference type="EMBL" id="PVX49806.1"/>
    </source>
</evidence>
<keyword evidence="2" id="KW-1185">Reference proteome</keyword>
<dbReference type="Gene3D" id="3.30.70.120">
    <property type="match status" value="1"/>
</dbReference>
<organism evidence="1 2">
    <name type="scientific">Balneicella halophila</name>
    <dbReference type="NCBI Taxonomy" id="1537566"/>
    <lineage>
        <taxon>Bacteria</taxon>
        <taxon>Pseudomonadati</taxon>
        <taxon>Bacteroidota</taxon>
        <taxon>Bacteroidia</taxon>
        <taxon>Bacteroidales</taxon>
        <taxon>Balneicellaceae</taxon>
        <taxon>Balneicella</taxon>
    </lineage>
</organism>
<dbReference type="InterPro" id="IPR036163">
    <property type="entry name" value="HMA_dom_sf"/>
</dbReference>
<dbReference type="Proteomes" id="UP000251835">
    <property type="component" value="Unassembled WGS sequence"/>
</dbReference>
<dbReference type="EMBL" id="QENZ01000005">
    <property type="protein sequence ID" value="PVX49806.1"/>
    <property type="molecule type" value="Genomic_DNA"/>
</dbReference>
<dbReference type="SUPFAM" id="SSF55008">
    <property type="entry name" value="HMA, heavy metal-associated domain"/>
    <property type="match status" value="1"/>
</dbReference>
<dbReference type="GO" id="GO:0030234">
    <property type="term" value="F:enzyme regulator activity"/>
    <property type="evidence" value="ECO:0007669"/>
    <property type="project" value="InterPro"/>
</dbReference>
<dbReference type="AlphaFoldDB" id="A0A7L4UMG0"/>
<name>A0A7L4UMG0_BALHA</name>
<dbReference type="SUPFAM" id="SSF54913">
    <property type="entry name" value="GlnB-like"/>
    <property type="match status" value="1"/>
</dbReference>
<dbReference type="SMART" id="SM00938">
    <property type="entry name" value="P-II"/>
    <property type="match status" value="1"/>
</dbReference>
<dbReference type="InterPro" id="IPR015867">
    <property type="entry name" value="N-reg_PII/ATP_PRibTrfase_C"/>
</dbReference>
<dbReference type="PROSITE" id="PS51343">
    <property type="entry name" value="PII_GLNB_DOM"/>
    <property type="match status" value="1"/>
</dbReference>